<dbReference type="SUPFAM" id="SSF63520">
    <property type="entry name" value="PTS-regulatory domain, PRD"/>
    <property type="match status" value="2"/>
</dbReference>
<evidence type="ECO:0000313" key="4">
    <source>
        <dbReference type="Proteomes" id="UP000198935"/>
    </source>
</evidence>
<gene>
    <name evidence="3" type="ORF">SAMN05421736_101137</name>
</gene>
<dbReference type="InterPro" id="IPR004341">
    <property type="entry name" value="CAT_RNA-bd_dom"/>
</dbReference>
<keyword evidence="4" id="KW-1185">Reference proteome</keyword>
<dbReference type="InterPro" id="IPR036634">
    <property type="entry name" value="PRD_sf"/>
</dbReference>
<dbReference type="PANTHER" id="PTHR30185">
    <property type="entry name" value="CRYPTIC BETA-GLUCOSIDE BGL OPERON ANTITERMINATOR"/>
    <property type="match status" value="1"/>
</dbReference>
<reference evidence="4" key="1">
    <citation type="submission" date="2016-10" db="EMBL/GenBank/DDBJ databases">
        <authorList>
            <person name="Varghese N."/>
            <person name="Submissions S."/>
        </authorList>
    </citation>
    <scope>NUCLEOTIDE SEQUENCE [LARGE SCALE GENOMIC DNA]</scope>
    <source>
        <strain evidence="4">SP</strain>
    </source>
</reference>
<dbReference type="PROSITE" id="PS51372">
    <property type="entry name" value="PRD_2"/>
    <property type="match status" value="2"/>
</dbReference>
<dbReference type="Pfam" id="PF03123">
    <property type="entry name" value="CAT_RBD"/>
    <property type="match status" value="1"/>
</dbReference>
<protein>
    <submittedName>
        <fullName evidence="3">Beta-glucoside operon transcriptional antiterminator</fullName>
    </submittedName>
</protein>
<dbReference type="EMBL" id="FNPI01000001">
    <property type="protein sequence ID" value="SDY01233.1"/>
    <property type="molecule type" value="Genomic_DNA"/>
</dbReference>
<dbReference type="Pfam" id="PF00874">
    <property type="entry name" value="PRD"/>
    <property type="match status" value="2"/>
</dbReference>
<dbReference type="InterPro" id="IPR050661">
    <property type="entry name" value="BglG_antiterminators"/>
</dbReference>
<dbReference type="InterPro" id="IPR036650">
    <property type="entry name" value="CAT_RNA-bd_dom_sf"/>
</dbReference>
<dbReference type="SMART" id="SM01061">
    <property type="entry name" value="CAT_RBD"/>
    <property type="match status" value="1"/>
</dbReference>
<evidence type="ECO:0000259" key="2">
    <source>
        <dbReference type="PROSITE" id="PS51372"/>
    </source>
</evidence>
<dbReference type="SUPFAM" id="SSF50151">
    <property type="entry name" value="SacY-like RNA-binding domain"/>
    <property type="match status" value="1"/>
</dbReference>
<sequence length="343" mass="39735">MLQSFDRKVIAMINEHVPKGNGSARCTDYEKTTLSRLEKNASAPLIASCVFQRMKSDLWEHTLQIKKVLNSSVVLAEDGEKKEYILFGKGIGYGQKAGNTVEENKADQMFMPIENVKAKEFLNLLDSIPPLYIELTREIVTYAENKLKTTLNSGIYFTLMDHLNFAVERFKKKINLTNRVYWEIKNFYTEEFEIGMFALKLVNEAIGIEMPKEEAANIAFHLINAQGERKESKDGMKYAKMIGSIVNLVRYTLNINMDTENIHYTRFITHVKFFVERYYADTMLEEKDNVLFKQIANLYPQAMAVAFKIRHYIKQVNGSTIPNEELTYLAVHIHRLISYHQLK</sequence>
<organism evidence="3 4">
    <name type="scientific">Evansella caseinilytica</name>
    <dbReference type="NCBI Taxonomy" id="1503961"/>
    <lineage>
        <taxon>Bacteria</taxon>
        <taxon>Bacillati</taxon>
        <taxon>Bacillota</taxon>
        <taxon>Bacilli</taxon>
        <taxon>Bacillales</taxon>
        <taxon>Bacillaceae</taxon>
        <taxon>Evansella</taxon>
    </lineage>
</organism>
<dbReference type="InterPro" id="IPR011608">
    <property type="entry name" value="PRD"/>
</dbReference>
<evidence type="ECO:0000313" key="3">
    <source>
        <dbReference type="EMBL" id="SDY01233.1"/>
    </source>
</evidence>
<proteinExistence type="predicted"/>
<dbReference type="Gene3D" id="1.10.1790.10">
    <property type="entry name" value="PRD domain"/>
    <property type="match status" value="2"/>
</dbReference>
<dbReference type="GO" id="GO:0003723">
    <property type="term" value="F:RNA binding"/>
    <property type="evidence" value="ECO:0007669"/>
    <property type="project" value="InterPro"/>
</dbReference>
<feature type="domain" description="PRD" evidence="2">
    <location>
        <begin position="127"/>
        <end position="232"/>
    </location>
</feature>
<dbReference type="Proteomes" id="UP000198935">
    <property type="component" value="Unassembled WGS sequence"/>
</dbReference>
<dbReference type="AlphaFoldDB" id="A0A1H3GD62"/>
<feature type="domain" description="PRD" evidence="2">
    <location>
        <begin position="233"/>
        <end position="343"/>
    </location>
</feature>
<accession>A0A1H3GD62</accession>
<dbReference type="Gene3D" id="2.30.24.10">
    <property type="entry name" value="CAT RNA-binding domain"/>
    <property type="match status" value="1"/>
</dbReference>
<dbReference type="PANTHER" id="PTHR30185:SF15">
    <property type="entry name" value="CRYPTIC BETA-GLUCOSIDE BGL OPERON ANTITERMINATOR"/>
    <property type="match status" value="1"/>
</dbReference>
<dbReference type="GO" id="GO:0006355">
    <property type="term" value="P:regulation of DNA-templated transcription"/>
    <property type="evidence" value="ECO:0007669"/>
    <property type="project" value="InterPro"/>
</dbReference>
<evidence type="ECO:0000256" key="1">
    <source>
        <dbReference type="ARBA" id="ARBA00022737"/>
    </source>
</evidence>
<dbReference type="STRING" id="1503961.SAMN05421736_101137"/>
<keyword evidence="1" id="KW-0677">Repeat</keyword>
<name>A0A1H3GD62_9BACI</name>